<dbReference type="AlphaFoldDB" id="A0A5R9J1W2"/>
<keyword evidence="2" id="KW-1185">Reference proteome</keyword>
<comment type="caution">
    <text evidence="1">The sequence shown here is derived from an EMBL/GenBank/DDBJ whole genome shotgun (WGS) entry which is preliminary data.</text>
</comment>
<dbReference type="RefSeq" id="WP_138326700.1">
    <property type="nucleotide sequence ID" value="NZ_VCDI01000005.1"/>
</dbReference>
<gene>
    <name evidence="1" type="ORF">FE263_14220</name>
</gene>
<dbReference type="EMBL" id="VCDI01000005">
    <property type="protein sequence ID" value="TLU71630.1"/>
    <property type="molecule type" value="Genomic_DNA"/>
</dbReference>
<organism evidence="1 2">
    <name type="scientific">Lichenicoccus roseus</name>
    <dbReference type="NCBI Taxonomy" id="2683649"/>
    <lineage>
        <taxon>Bacteria</taxon>
        <taxon>Pseudomonadati</taxon>
        <taxon>Pseudomonadota</taxon>
        <taxon>Alphaproteobacteria</taxon>
        <taxon>Acetobacterales</taxon>
        <taxon>Acetobacteraceae</taxon>
        <taxon>Lichenicoccus</taxon>
    </lineage>
</organism>
<protein>
    <submittedName>
        <fullName evidence="1">Uncharacterized protein</fullName>
    </submittedName>
</protein>
<reference evidence="1 2" key="1">
    <citation type="submission" date="2019-05" db="EMBL/GenBank/DDBJ databases">
        <authorList>
            <person name="Pankratov T."/>
            <person name="Grouzdev D."/>
        </authorList>
    </citation>
    <scope>NUCLEOTIDE SEQUENCE [LARGE SCALE GENOMIC DNA]</scope>
    <source>
        <strain evidence="1 2">KEBCLARHB70R</strain>
    </source>
</reference>
<dbReference type="Proteomes" id="UP000305654">
    <property type="component" value="Unassembled WGS sequence"/>
</dbReference>
<evidence type="ECO:0000313" key="1">
    <source>
        <dbReference type="EMBL" id="TLU71630.1"/>
    </source>
</evidence>
<evidence type="ECO:0000313" key="2">
    <source>
        <dbReference type="Proteomes" id="UP000305654"/>
    </source>
</evidence>
<name>A0A5R9J1W2_9PROT</name>
<sequence>MGRSRTAAKWRTTLDPVHAPGTRFALGYGILLAFLSPRADAQTASGGAQPFTLTKPAPGAQALSLSDSVTASPIHTIIPRITAGEQPREVLHDTQTGTRTEEFGTAYSYANPLYGTNHVGVDEVGGTQGGGGAGVPNILSFVVARWGYPPKPLPSIAGLDTRPVPPDVKLIRYLMRADPVRFPDQDAARVMDLALHSMGRAATTQIEIAPAPANLDPQAQAELLRSVALALVHEGVHPAAILFHGTRILPRGIEERGTPVPGHRISLVLVADGEGG</sequence>
<proteinExistence type="predicted"/>
<accession>A0A5R9J1W2</accession>